<organism evidence="2 3">
    <name type="scientific">Hymenobacter cellulosilyticus</name>
    <dbReference type="NCBI Taxonomy" id="2932248"/>
    <lineage>
        <taxon>Bacteria</taxon>
        <taxon>Pseudomonadati</taxon>
        <taxon>Bacteroidota</taxon>
        <taxon>Cytophagia</taxon>
        <taxon>Cytophagales</taxon>
        <taxon>Hymenobacteraceae</taxon>
        <taxon>Hymenobacter</taxon>
    </lineage>
</organism>
<dbReference type="EMBL" id="CP095046">
    <property type="protein sequence ID" value="UOQ72588.1"/>
    <property type="molecule type" value="Genomic_DNA"/>
</dbReference>
<dbReference type="Gene3D" id="2.60.120.380">
    <property type="match status" value="2"/>
</dbReference>
<dbReference type="SUPFAM" id="SSF49265">
    <property type="entry name" value="Fibronectin type III"/>
    <property type="match status" value="1"/>
</dbReference>
<protein>
    <submittedName>
        <fullName evidence="2">T9SS type A sorting domain-containing protein</fullName>
    </submittedName>
</protein>
<dbReference type="NCBIfam" id="TIGR04183">
    <property type="entry name" value="Por_Secre_tail"/>
    <property type="match status" value="1"/>
</dbReference>
<dbReference type="InterPro" id="IPR056600">
    <property type="entry name" value="GBD_T9SS_assoc"/>
</dbReference>
<dbReference type="InterPro" id="IPR026444">
    <property type="entry name" value="Secre_tail"/>
</dbReference>
<gene>
    <name evidence="2" type="ORF">MUN79_00885</name>
</gene>
<reference evidence="2" key="1">
    <citation type="submission" date="2022-04" db="EMBL/GenBank/DDBJ databases">
        <title>Hymenobacter sp. isolated from the air.</title>
        <authorList>
            <person name="Won M."/>
            <person name="Lee C.-M."/>
            <person name="Woen H.-Y."/>
            <person name="Kwon S.-W."/>
        </authorList>
    </citation>
    <scope>NUCLEOTIDE SEQUENCE</scope>
    <source>
        <strain evidence="2">5116S-3</strain>
    </source>
</reference>
<feature type="domain" description="Fibronectin type-III" evidence="1">
    <location>
        <begin position="242"/>
        <end position="340"/>
    </location>
</feature>
<evidence type="ECO:0000259" key="1">
    <source>
        <dbReference type="PROSITE" id="PS50853"/>
    </source>
</evidence>
<keyword evidence="3" id="KW-1185">Reference proteome</keyword>
<dbReference type="InterPro" id="IPR036116">
    <property type="entry name" value="FN3_sf"/>
</dbReference>
<dbReference type="RefSeq" id="WP_244675947.1">
    <property type="nucleotide sequence ID" value="NZ_CP095046.1"/>
</dbReference>
<dbReference type="Gene3D" id="2.60.40.10">
    <property type="entry name" value="Immunoglobulins"/>
    <property type="match status" value="1"/>
</dbReference>
<dbReference type="KEGG" id="hcu:MUN79_00885"/>
<sequence>MAAPIGTADDDVWYKFTATSTGHTVTLTGTGDYVQQLLSGSCATLTSVGYSDPNTKLYTGLTIGNVYYVRIYSYSSSTPTAAAAAFTVCVTSLANDPPPANDECASATEVAVQFGSTCSTRIVASNSGATASANIPAPGCSRYSGGDVWFKVVVPATGSIIATTDSVGGSPLEDTGLAIYSGTCGALTVVGCNDDGGNGFFSQLELTGRTPGEVLYIRVFEYDNDVFGRFKLCVRSNSSCPAPVGLNASNVATTSARLNWAVTTPVAGATFNVEYGPQGFTPGSSAGTRLTGLTGTFVDVTGLLPNTEYCYYVSQNCGTTGATAGVSAAAGPVCFTTPAPIPTNNDACGAVELPITSSGCTPVTGNNTGATTSVANGYVNPGCTTSNSPKDVWFTMTTGASVSGVQITTTGGPAGQVRIFTAASCSTAFTQVACQASSGNNQTVGTFSAAMTPNTKYYVMVAGYGSNDATGSFTICARQTVLSNTKELPGGEVSVFPNPSNTGAITLRIRGAAQTKTVQATLLNALGQQVLTQSVAVQAGAVEATLTVKGMATGIYTLRVKVGDYTITRKVVLE</sequence>
<evidence type="ECO:0000313" key="3">
    <source>
        <dbReference type="Proteomes" id="UP000831796"/>
    </source>
</evidence>
<accession>A0A8T9Q902</accession>
<dbReference type="AlphaFoldDB" id="A0A8T9Q902"/>
<dbReference type="Proteomes" id="UP000831796">
    <property type="component" value="Chromosome"/>
</dbReference>
<dbReference type="PROSITE" id="PS50853">
    <property type="entry name" value="FN3"/>
    <property type="match status" value="1"/>
</dbReference>
<dbReference type="Pfam" id="PF23759">
    <property type="entry name" value="GBD_T9SS_assoc"/>
    <property type="match status" value="3"/>
</dbReference>
<name>A0A8T9Q902_9BACT</name>
<dbReference type="CDD" id="cd00063">
    <property type="entry name" value="FN3"/>
    <property type="match status" value="1"/>
</dbReference>
<dbReference type="Pfam" id="PF18962">
    <property type="entry name" value="Por_Secre_tail"/>
    <property type="match status" value="1"/>
</dbReference>
<dbReference type="InterPro" id="IPR003961">
    <property type="entry name" value="FN3_dom"/>
</dbReference>
<dbReference type="InterPro" id="IPR013783">
    <property type="entry name" value="Ig-like_fold"/>
</dbReference>
<evidence type="ECO:0000313" key="2">
    <source>
        <dbReference type="EMBL" id="UOQ72588.1"/>
    </source>
</evidence>
<proteinExistence type="predicted"/>